<dbReference type="InterPro" id="IPR000961">
    <property type="entry name" value="AGC-kinase_C"/>
</dbReference>
<dbReference type="FunFam" id="3.30.200.20:FF:000042">
    <property type="entry name" value="Aurora kinase A"/>
    <property type="match status" value="1"/>
</dbReference>
<reference evidence="11" key="1">
    <citation type="submission" date="2016-11" db="UniProtKB">
        <authorList>
            <consortium name="WormBaseParasite"/>
        </authorList>
    </citation>
    <scope>IDENTIFICATION</scope>
</reference>
<dbReference type="AlphaFoldDB" id="A0A1I8IUG1"/>
<feature type="region of interest" description="Disordered" evidence="7">
    <location>
        <begin position="1"/>
        <end position="20"/>
    </location>
</feature>
<sequence length="547" mass="61886">THLNNIAQLSGRMEQQQGSPGRLLITQQHTVNQIDDHAEHSYEPQGQAGLAVAANRNRNQQAGCGNAQELQRAVAEHFGESRALVEVRALGGQGHSEYGGAEQDLLMAHGTAFAAGVMRVALMLPDSSEHSNGLIFAIGCFGTNVPSALCRNSNLADVSAGAVAVQSIEMLSIAILRALALFEQKRRIRASGAQLSKHRVHRSHFANVPVRLRQHFIVRREIVSCLHDYEHWLRMHSCKMREQFSNPPSRNPNILGYRLEKLLGRGSFGVVFLAVARETKESYAIKVFNKHRVHNACSAYSIIRERNMLAVLHHPFIIRLVDSFQCSQNLYVVTDFMECGCLHDHLRLKKTFRYEEPKNILVGKNGWLKISDMGISYALQDASCFITDPKAVGTIGYIAPEIIMRKPYNFAVDWYSLGVIIFELLVGIGPECYRRERCPEAKQFEVVFPPEINAVCVDLVRRLLMRNPSFRLGNLRTKVHEVRHHPFFRDVDFIGLLNRTVQVAYQPALDGPNDMYFFFEAVQSDFNMGNFFNQTYAVENQNWFADF</sequence>
<evidence type="ECO:0000259" key="8">
    <source>
        <dbReference type="PROSITE" id="PS50011"/>
    </source>
</evidence>
<dbReference type="PANTHER" id="PTHR24353">
    <property type="entry name" value="CYCLIC NUCLEOTIDE-DEPENDENT PROTEIN KINASE"/>
    <property type="match status" value="1"/>
</dbReference>
<keyword evidence="2" id="KW-0808">Transferase</keyword>
<name>A0A1I8IUG1_9PLAT</name>
<dbReference type="InterPro" id="IPR000719">
    <property type="entry name" value="Prot_kinase_dom"/>
</dbReference>
<dbReference type="Pfam" id="PF00069">
    <property type="entry name" value="Pkinase"/>
    <property type="match status" value="2"/>
</dbReference>
<keyword evidence="10" id="KW-1185">Reference proteome</keyword>
<dbReference type="PROSITE" id="PS51285">
    <property type="entry name" value="AGC_KINASE_CTER"/>
    <property type="match status" value="1"/>
</dbReference>
<evidence type="ECO:0000256" key="3">
    <source>
        <dbReference type="ARBA" id="ARBA00022741"/>
    </source>
</evidence>
<feature type="binding site" evidence="6">
    <location>
        <position position="286"/>
    </location>
    <ligand>
        <name>ATP</name>
        <dbReference type="ChEBI" id="CHEBI:30616"/>
    </ligand>
</feature>
<evidence type="ECO:0000256" key="6">
    <source>
        <dbReference type="PROSITE-ProRule" id="PRU10141"/>
    </source>
</evidence>
<dbReference type="PANTHER" id="PTHR24353:SF37">
    <property type="entry name" value="CAMP-DEPENDENT PROTEIN KINASE CATALYTIC SUBUNIT PRKX"/>
    <property type="match status" value="1"/>
</dbReference>
<keyword evidence="4" id="KW-0418">Kinase</keyword>
<evidence type="ECO:0000256" key="4">
    <source>
        <dbReference type="ARBA" id="ARBA00022777"/>
    </source>
</evidence>
<feature type="domain" description="AGC-kinase C-terminal" evidence="9">
    <location>
        <begin position="489"/>
        <end position="547"/>
    </location>
</feature>
<evidence type="ECO:0000256" key="5">
    <source>
        <dbReference type="ARBA" id="ARBA00022840"/>
    </source>
</evidence>
<evidence type="ECO:0000259" key="9">
    <source>
        <dbReference type="PROSITE" id="PS51285"/>
    </source>
</evidence>
<dbReference type="GO" id="GO:0004691">
    <property type="term" value="F:cAMP-dependent protein kinase activity"/>
    <property type="evidence" value="ECO:0007669"/>
    <property type="project" value="TreeGrafter"/>
</dbReference>
<keyword evidence="5 6" id="KW-0067">ATP-binding</keyword>
<evidence type="ECO:0000256" key="7">
    <source>
        <dbReference type="SAM" id="MobiDB-lite"/>
    </source>
</evidence>
<evidence type="ECO:0000256" key="2">
    <source>
        <dbReference type="ARBA" id="ARBA00022679"/>
    </source>
</evidence>
<dbReference type="InterPro" id="IPR017441">
    <property type="entry name" value="Protein_kinase_ATP_BS"/>
</dbReference>
<evidence type="ECO:0000313" key="11">
    <source>
        <dbReference type="WBParaSite" id="maker-uti_cns_0016378-snap-gene-0.2-mRNA-1"/>
    </source>
</evidence>
<feature type="domain" description="Protein kinase" evidence="8">
    <location>
        <begin position="257"/>
        <end position="488"/>
    </location>
</feature>
<dbReference type="Gene3D" id="3.30.200.20">
    <property type="entry name" value="Phosphorylase Kinase, domain 1"/>
    <property type="match status" value="2"/>
</dbReference>
<organism evidence="10 11">
    <name type="scientific">Macrostomum lignano</name>
    <dbReference type="NCBI Taxonomy" id="282301"/>
    <lineage>
        <taxon>Eukaryota</taxon>
        <taxon>Metazoa</taxon>
        <taxon>Spiralia</taxon>
        <taxon>Lophotrochozoa</taxon>
        <taxon>Platyhelminthes</taxon>
        <taxon>Rhabditophora</taxon>
        <taxon>Macrostomorpha</taxon>
        <taxon>Macrostomida</taxon>
        <taxon>Macrostomidae</taxon>
        <taxon>Macrostomum</taxon>
    </lineage>
</organism>
<proteinExistence type="predicted"/>
<dbReference type="SUPFAM" id="SSF56112">
    <property type="entry name" value="Protein kinase-like (PK-like)"/>
    <property type="match status" value="1"/>
</dbReference>
<evidence type="ECO:0000256" key="1">
    <source>
        <dbReference type="ARBA" id="ARBA00022527"/>
    </source>
</evidence>
<dbReference type="Proteomes" id="UP000095280">
    <property type="component" value="Unplaced"/>
</dbReference>
<dbReference type="InterPro" id="IPR011009">
    <property type="entry name" value="Kinase-like_dom_sf"/>
</dbReference>
<dbReference type="PROSITE" id="PS00107">
    <property type="entry name" value="PROTEIN_KINASE_ATP"/>
    <property type="match status" value="1"/>
</dbReference>
<keyword evidence="3 6" id="KW-0547">Nucleotide-binding</keyword>
<dbReference type="GO" id="GO:0005524">
    <property type="term" value="F:ATP binding"/>
    <property type="evidence" value="ECO:0007669"/>
    <property type="project" value="UniProtKB-UniRule"/>
</dbReference>
<protein>
    <submittedName>
        <fullName evidence="11">Protein kinase domain-containing protein</fullName>
    </submittedName>
</protein>
<dbReference type="GO" id="GO:0005952">
    <property type="term" value="C:cAMP-dependent protein kinase complex"/>
    <property type="evidence" value="ECO:0007669"/>
    <property type="project" value="TreeGrafter"/>
</dbReference>
<accession>A0A1I8IUG1</accession>
<dbReference type="WBParaSite" id="maker-uti_cns_0016378-snap-gene-0.2-mRNA-1">
    <property type="protein sequence ID" value="maker-uti_cns_0016378-snap-gene-0.2-mRNA-1"/>
    <property type="gene ID" value="maker-uti_cns_0016378-snap-gene-0.2"/>
</dbReference>
<keyword evidence="1" id="KW-0723">Serine/threonine-protein kinase</keyword>
<dbReference type="Gene3D" id="1.10.510.10">
    <property type="entry name" value="Transferase(Phosphotransferase) domain 1"/>
    <property type="match status" value="1"/>
</dbReference>
<evidence type="ECO:0000313" key="10">
    <source>
        <dbReference type="Proteomes" id="UP000095280"/>
    </source>
</evidence>
<dbReference type="PROSITE" id="PS50011">
    <property type="entry name" value="PROTEIN_KINASE_DOM"/>
    <property type="match status" value="1"/>
</dbReference>